<evidence type="ECO:0000256" key="1">
    <source>
        <dbReference type="SAM" id="MobiDB-lite"/>
    </source>
</evidence>
<dbReference type="AlphaFoldDB" id="E5R4F2"/>
<protein>
    <submittedName>
        <fullName evidence="2">Predicted protein</fullName>
    </submittedName>
</protein>
<dbReference type="InParanoid" id="E5R4F2"/>
<evidence type="ECO:0000313" key="3">
    <source>
        <dbReference type="Proteomes" id="UP000002668"/>
    </source>
</evidence>
<dbReference type="HOGENOM" id="CLU_2812845_0_0_1"/>
<keyword evidence="3" id="KW-1185">Reference proteome</keyword>
<feature type="region of interest" description="Disordered" evidence="1">
    <location>
        <begin position="1"/>
        <end position="35"/>
    </location>
</feature>
<sequence length="67" mass="7376">MDFPHGPPVKLDHPAKTDSKLDERANHAVVPDAARKENRLDDDGWLEVGGWRLEVGDLDGDGACEIQ</sequence>
<organism evidence="3">
    <name type="scientific">Leptosphaeria maculans (strain JN3 / isolate v23.1.3 / race Av1-4-5-6-7-8)</name>
    <name type="common">Blackleg fungus</name>
    <name type="synonym">Phoma lingam</name>
    <dbReference type="NCBI Taxonomy" id="985895"/>
    <lineage>
        <taxon>Eukaryota</taxon>
        <taxon>Fungi</taxon>
        <taxon>Dikarya</taxon>
        <taxon>Ascomycota</taxon>
        <taxon>Pezizomycotina</taxon>
        <taxon>Dothideomycetes</taxon>
        <taxon>Pleosporomycetidae</taxon>
        <taxon>Pleosporales</taxon>
        <taxon>Pleosporineae</taxon>
        <taxon>Leptosphaeriaceae</taxon>
        <taxon>Plenodomus</taxon>
        <taxon>Plenodomus lingam/Leptosphaeria maculans species complex</taxon>
    </lineage>
</organism>
<reference evidence="3" key="1">
    <citation type="journal article" date="2011" name="Nat. Commun.">
        <title>Effector diversification within compartments of the Leptosphaeria maculans genome affected by Repeat-Induced Point mutations.</title>
        <authorList>
            <person name="Rouxel T."/>
            <person name="Grandaubert J."/>
            <person name="Hane J.K."/>
            <person name="Hoede C."/>
            <person name="van de Wouw A.P."/>
            <person name="Couloux A."/>
            <person name="Dominguez V."/>
            <person name="Anthouard V."/>
            <person name="Bally P."/>
            <person name="Bourras S."/>
            <person name="Cozijnsen A.J."/>
            <person name="Ciuffetti L.M."/>
            <person name="Degrave A."/>
            <person name="Dilmaghani A."/>
            <person name="Duret L."/>
            <person name="Fudal I."/>
            <person name="Goodwin S.B."/>
            <person name="Gout L."/>
            <person name="Glaser N."/>
            <person name="Linglin J."/>
            <person name="Kema G.H.J."/>
            <person name="Lapalu N."/>
            <person name="Lawrence C.B."/>
            <person name="May K."/>
            <person name="Meyer M."/>
            <person name="Ollivier B."/>
            <person name="Poulain J."/>
            <person name="Schoch C.L."/>
            <person name="Simon A."/>
            <person name="Spatafora J.W."/>
            <person name="Stachowiak A."/>
            <person name="Turgeon B.G."/>
            <person name="Tyler B.M."/>
            <person name="Vincent D."/>
            <person name="Weissenbach J."/>
            <person name="Amselem J."/>
            <person name="Quesneville H."/>
            <person name="Oliver R.P."/>
            <person name="Wincker P."/>
            <person name="Balesdent M.-H."/>
            <person name="Howlett B.J."/>
        </authorList>
    </citation>
    <scope>NUCLEOTIDE SEQUENCE [LARGE SCALE GENOMIC DNA]</scope>
    <source>
        <strain evidence="3">JN3 / isolate v23.1.3 / race Av1-4-5-6-7-8</strain>
    </source>
</reference>
<proteinExistence type="predicted"/>
<feature type="compositionally biased region" description="Basic and acidic residues" evidence="1">
    <location>
        <begin position="10"/>
        <end position="26"/>
    </location>
</feature>
<dbReference type="VEuPathDB" id="FungiDB:LEMA_uP046260.1"/>
<accession>E5R4F2</accession>
<evidence type="ECO:0000313" key="2">
    <source>
        <dbReference type="EMBL" id="CBX91920.1"/>
    </source>
</evidence>
<dbReference type="EMBL" id="FP929083">
    <property type="protein sequence ID" value="CBX91920.1"/>
    <property type="molecule type" value="Genomic_DNA"/>
</dbReference>
<dbReference type="Proteomes" id="UP000002668">
    <property type="component" value="Genome"/>
</dbReference>
<gene>
    <name evidence="2" type="ORF">LEMA_uP046260.1</name>
</gene>
<name>E5R4F2_LEPMJ</name>